<feature type="chain" id="PRO_5013948228" evidence="1">
    <location>
        <begin position="32"/>
        <end position="240"/>
    </location>
</feature>
<dbReference type="GO" id="GO:0008289">
    <property type="term" value="F:lipid binding"/>
    <property type="evidence" value="ECO:0007669"/>
    <property type="project" value="InterPro"/>
</dbReference>
<dbReference type="PROSITE" id="PS50848">
    <property type="entry name" value="START"/>
    <property type="match status" value="1"/>
</dbReference>
<protein>
    <submittedName>
        <fullName evidence="3">Lipid-binding protein</fullName>
    </submittedName>
</protein>
<evidence type="ECO:0000313" key="4">
    <source>
        <dbReference type="Proteomes" id="UP000231409"/>
    </source>
</evidence>
<feature type="domain" description="START" evidence="2">
    <location>
        <begin position="38"/>
        <end position="220"/>
    </location>
</feature>
<evidence type="ECO:0000256" key="1">
    <source>
        <dbReference type="SAM" id="SignalP"/>
    </source>
</evidence>
<gene>
    <name evidence="3" type="ORF">CLH61_11330</name>
</gene>
<evidence type="ECO:0000313" key="3">
    <source>
        <dbReference type="EMBL" id="PHQ14929.1"/>
    </source>
</evidence>
<feature type="signal peptide" evidence="1">
    <location>
        <begin position="1"/>
        <end position="31"/>
    </location>
</feature>
<comment type="caution">
    <text evidence="3">The sequence shown here is derived from an EMBL/GenBank/DDBJ whole genome shotgun (WGS) entry which is preliminary data.</text>
</comment>
<evidence type="ECO:0000259" key="2">
    <source>
        <dbReference type="PROSITE" id="PS50848"/>
    </source>
</evidence>
<proteinExistence type="predicted"/>
<reference evidence="3 4" key="1">
    <citation type="submission" date="2017-09" db="EMBL/GenBank/DDBJ databases">
        <title>The draft genome sequences of Marinobacter sp. PWS21.</title>
        <authorList>
            <person name="Cao J."/>
        </authorList>
    </citation>
    <scope>NUCLEOTIDE SEQUENCE [LARGE SCALE GENOMIC DNA]</scope>
    <source>
        <strain evidence="3 4">PWS21</strain>
    </source>
</reference>
<dbReference type="InterPro" id="IPR023393">
    <property type="entry name" value="START-like_dom_sf"/>
</dbReference>
<keyword evidence="4" id="KW-1185">Reference proteome</keyword>
<dbReference type="Pfam" id="PF01852">
    <property type="entry name" value="START"/>
    <property type="match status" value="1"/>
</dbReference>
<keyword evidence="1" id="KW-0732">Signal</keyword>
<organism evidence="3 4">
    <name type="scientific">Marinobacter profundi</name>
    <dbReference type="NCBI Taxonomy" id="2666256"/>
    <lineage>
        <taxon>Bacteria</taxon>
        <taxon>Pseudomonadati</taxon>
        <taxon>Pseudomonadota</taxon>
        <taxon>Gammaproteobacteria</taxon>
        <taxon>Pseudomonadales</taxon>
        <taxon>Marinobacteraceae</taxon>
        <taxon>Marinobacter</taxon>
    </lineage>
</organism>
<dbReference type="InterPro" id="IPR002913">
    <property type="entry name" value="START_lipid-bd_dom"/>
</dbReference>
<dbReference type="InterPro" id="IPR028347">
    <property type="entry name" value="START_dom_prot"/>
</dbReference>
<dbReference type="CDD" id="cd08876">
    <property type="entry name" value="START_1"/>
    <property type="match status" value="1"/>
</dbReference>
<dbReference type="AlphaFoldDB" id="A0A2G1UKI8"/>
<name>A0A2G1UKI8_9GAMM</name>
<dbReference type="SUPFAM" id="SSF55961">
    <property type="entry name" value="Bet v1-like"/>
    <property type="match status" value="1"/>
</dbReference>
<dbReference type="Gene3D" id="3.30.530.20">
    <property type="match status" value="1"/>
</dbReference>
<accession>A0A2G1UKI8</accession>
<dbReference type="RefSeq" id="WP_099614846.1">
    <property type="nucleotide sequence ID" value="NZ_KZ319371.1"/>
</dbReference>
<dbReference type="PIRSF" id="PIRSF039033">
    <property type="entry name" value="START_dom"/>
    <property type="match status" value="1"/>
</dbReference>
<sequence length="240" mass="27110">MANQRAHTVTGRLTALVCITVLLATSARLSAALPAETDPAWTLRKEAGAIRVYTINQPDSDFKAFKAEAVMDVPLENLMAVMVNPQSCVEWVHNCSESYAFGDGHFHDRFAYSVNDMPWPVADRDYVLHIRTRGDRTSGEIIMDLNATPNRRDPVEGHVRVDRSDTLYRFVAQGDQTRMVWIQHTDPNGAIPGWLVNTLLVDIPVRSMEQLERVARTERYQDHRLIWNQDGELVGVEGNP</sequence>
<dbReference type="EMBL" id="NTFH01000008">
    <property type="protein sequence ID" value="PHQ14929.1"/>
    <property type="molecule type" value="Genomic_DNA"/>
</dbReference>
<dbReference type="Proteomes" id="UP000231409">
    <property type="component" value="Unassembled WGS sequence"/>
</dbReference>